<sequence length="66" mass="7247">MAVFDEDAGAAPARRTAHEIGQELSALSVEELGHRIALLKEEILRLEREASAKSAQMSAADLLFRR</sequence>
<feature type="coiled-coil region" evidence="1">
    <location>
        <begin position="29"/>
        <end position="56"/>
    </location>
</feature>
<proteinExistence type="predicted"/>
<comment type="caution">
    <text evidence="2">The sequence shown here is derived from an EMBL/GenBank/DDBJ whole genome shotgun (WGS) entry which is preliminary data.</text>
</comment>
<evidence type="ECO:0000256" key="1">
    <source>
        <dbReference type="SAM" id="Coils"/>
    </source>
</evidence>
<organism evidence="2 3">
    <name type="scientific">Hansschlegelia plantiphila</name>
    <dbReference type="NCBI Taxonomy" id="374655"/>
    <lineage>
        <taxon>Bacteria</taxon>
        <taxon>Pseudomonadati</taxon>
        <taxon>Pseudomonadota</taxon>
        <taxon>Alphaproteobacteria</taxon>
        <taxon>Hyphomicrobiales</taxon>
        <taxon>Methylopilaceae</taxon>
        <taxon>Hansschlegelia</taxon>
    </lineage>
</organism>
<evidence type="ECO:0008006" key="4">
    <source>
        <dbReference type="Google" id="ProtNLM"/>
    </source>
</evidence>
<keyword evidence="3" id="KW-1185">Reference proteome</keyword>
<dbReference type="AlphaFoldDB" id="A0A9W6IZ67"/>
<reference evidence="2" key="2">
    <citation type="submission" date="2023-01" db="EMBL/GenBank/DDBJ databases">
        <authorList>
            <person name="Sun Q."/>
            <person name="Evtushenko L."/>
        </authorList>
    </citation>
    <scope>NUCLEOTIDE SEQUENCE</scope>
    <source>
        <strain evidence="2">VKM B-2347</strain>
    </source>
</reference>
<reference evidence="2" key="1">
    <citation type="journal article" date="2014" name="Int. J. Syst. Evol. Microbiol.">
        <title>Complete genome sequence of Corynebacterium casei LMG S-19264T (=DSM 44701T), isolated from a smear-ripened cheese.</title>
        <authorList>
            <consortium name="US DOE Joint Genome Institute (JGI-PGF)"/>
            <person name="Walter F."/>
            <person name="Albersmeier A."/>
            <person name="Kalinowski J."/>
            <person name="Ruckert C."/>
        </authorList>
    </citation>
    <scope>NUCLEOTIDE SEQUENCE</scope>
    <source>
        <strain evidence="2">VKM B-2347</strain>
    </source>
</reference>
<dbReference type="InterPro" id="IPR009579">
    <property type="entry name" value="DUF1192"/>
</dbReference>
<accession>A0A9W6IZ67</accession>
<dbReference type="EMBL" id="BSFI01000007">
    <property type="protein sequence ID" value="GLK67861.1"/>
    <property type="molecule type" value="Genomic_DNA"/>
</dbReference>
<protein>
    <recommendedName>
        <fullName evidence="4">DUF1192 domain-containing protein</fullName>
    </recommendedName>
</protein>
<dbReference type="Proteomes" id="UP001143372">
    <property type="component" value="Unassembled WGS sequence"/>
</dbReference>
<evidence type="ECO:0000313" key="2">
    <source>
        <dbReference type="EMBL" id="GLK67861.1"/>
    </source>
</evidence>
<gene>
    <name evidence="2" type="ORF">GCM10008179_14990</name>
</gene>
<dbReference type="Pfam" id="PF06698">
    <property type="entry name" value="DUF1192"/>
    <property type="match status" value="1"/>
</dbReference>
<dbReference type="RefSeq" id="WP_271168106.1">
    <property type="nucleotide sequence ID" value="NZ_BSFI01000007.1"/>
</dbReference>
<name>A0A9W6IZ67_9HYPH</name>
<keyword evidence="1" id="KW-0175">Coiled coil</keyword>
<evidence type="ECO:0000313" key="3">
    <source>
        <dbReference type="Proteomes" id="UP001143372"/>
    </source>
</evidence>